<name>A0A0K1QGE7_9BACT</name>
<accession>A0A0K1QGE7</accession>
<organism evidence="1 2">
    <name type="scientific">Labilithrix luteola</name>
    <dbReference type="NCBI Taxonomy" id="1391654"/>
    <lineage>
        <taxon>Bacteria</taxon>
        <taxon>Pseudomonadati</taxon>
        <taxon>Myxococcota</taxon>
        <taxon>Polyangia</taxon>
        <taxon>Polyangiales</taxon>
        <taxon>Labilitrichaceae</taxon>
        <taxon>Labilithrix</taxon>
    </lineage>
</organism>
<dbReference type="EMBL" id="CP012333">
    <property type="protein sequence ID" value="AKV04793.1"/>
    <property type="molecule type" value="Genomic_DNA"/>
</dbReference>
<evidence type="ECO:0000313" key="2">
    <source>
        <dbReference type="Proteomes" id="UP000064967"/>
    </source>
</evidence>
<dbReference type="AlphaFoldDB" id="A0A0K1QGE7"/>
<gene>
    <name evidence="1" type="ORF">AKJ09_11456</name>
</gene>
<keyword evidence="2" id="KW-1185">Reference proteome</keyword>
<dbReference type="STRING" id="1391654.AKJ09_11456"/>
<reference evidence="1 2" key="1">
    <citation type="submission" date="2015-08" db="EMBL/GenBank/DDBJ databases">
        <authorList>
            <person name="Babu N.S."/>
            <person name="Beckwith C.J."/>
            <person name="Beseler K.G."/>
            <person name="Brison A."/>
            <person name="Carone J.V."/>
            <person name="Caskin T.P."/>
            <person name="Diamond M."/>
            <person name="Durham M.E."/>
            <person name="Foxe J.M."/>
            <person name="Go M."/>
            <person name="Henderson B.A."/>
            <person name="Jones I.B."/>
            <person name="McGettigan J.A."/>
            <person name="Micheletti S.J."/>
            <person name="Nasrallah M.E."/>
            <person name="Ortiz D."/>
            <person name="Piller C.R."/>
            <person name="Privatt S.R."/>
            <person name="Schneider S.L."/>
            <person name="Sharp S."/>
            <person name="Smith T.C."/>
            <person name="Stanton J.D."/>
            <person name="Ullery H.E."/>
            <person name="Wilson R.J."/>
            <person name="Serrano M.G."/>
            <person name="Buck G."/>
            <person name="Lee V."/>
            <person name="Wang Y."/>
            <person name="Carvalho R."/>
            <person name="Voegtly L."/>
            <person name="Shi R."/>
            <person name="Duckworth R."/>
            <person name="Johnson A."/>
            <person name="Loviza R."/>
            <person name="Walstead R."/>
            <person name="Shah Z."/>
            <person name="Kiflezghi M."/>
            <person name="Wade K."/>
            <person name="Ball S.L."/>
            <person name="Bradley K.W."/>
            <person name="Asai D.J."/>
            <person name="Bowman C.A."/>
            <person name="Russell D.A."/>
            <person name="Pope W.H."/>
            <person name="Jacobs-Sera D."/>
            <person name="Hendrix R.W."/>
            <person name="Hatfull G.F."/>
        </authorList>
    </citation>
    <scope>NUCLEOTIDE SEQUENCE [LARGE SCALE GENOMIC DNA]</scope>
    <source>
        <strain evidence="1 2">DSM 27648</strain>
    </source>
</reference>
<dbReference type="Proteomes" id="UP000064967">
    <property type="component" value="Chromosome"/>
</dbReference>
<proteinExistence type="predicted"/>
<sequence>MSASVACPRETVAVAVVARELLSATRRKHRPLRDTLARIVCSLSRRRRGVRKPS</sequence>
<dbReference type="KEGG" id="llu:AKJ09_11456"/>
<evidence type="ECO:0000313" key="1">
    <source>
        <dbReference type="EMBL" id="AKV04793.1"/>
    </source>
</evidence>
<protein>
    <submittedName>
        <fullName evidence="1">Uncharacterized protein</fullName>
    </submittedName>
</protein>